<feature type="domain" description="Protein kinase" evidence="10">
    <location>
        <begin position="415"/>
        <end position="748"/>
    </location>
</feature>
<proteinExistence type="predicted"/>
<dbReference type="GO" id="GO:0072354">
    <property type="term" value="F:histone H3T3 kinase activity"/>
    <property type="evidence" value="ECO:0007669"/>
    <property type="project" value="TreeGrafter"/>
</dbReference>
<evidence type="ECO:0000256" key="3">
    <source>
        <dbReference type="ARBA" id="ARBA00022679"/>
    </source>
</evidence>
<dbReference type="InterPro" id="IPR011009">
    <property type="entry name" value="Kinase-like_dom_sf"/>
</dbReference>
<evidence type="ECO:0000256" key="1">
    <source>
        <dbReference type="ARBA" id="ARBA00012513"/>
    </source>
</evidence>
<dbReference type="Gene3D" id="3.30.200.20">
    <property type="entry name" value="Phosphorylase Kinase, domain 1"/>
    <property type="match status" value="1"/>
</dbReference>
<feature type="compositionally biased region" description="Polar residues" evidence="9">
    <location>
        <begin position="54"/>
        <end position="66"/>
    </location>
</feature>
<dbReference type="KEGG" id="sla:SERLADRAFT_446909"/>
<reference evidence="11" key="1">
    <citation type="submission" date="2011-04" db="EMBL/GenBank/DDBJ databases">
        <title>Evolution of plant cell wall degrading machinery underlies the functional diversity of forest fungi.</title>
        <authorList>
            <consortium name="US DOE Joint Genome Institute (JGI-PGF)"/>
            <person name="Eastwood D.C."/>
            <person name="Floudas D."/>
            <person name="Binder M."/>
            <person name="Majcherczyk A."/>
            <person name="Schneider P."/>
            <person name="Aerts A."/>
            <person name="Asiegbu F.O."/>
            <person name="Baker S.E."/>
            <person name="Barry K."/>
            <person name="Bendiksby M."/>
            <person name="Blumentritt M."/>
            <person name="Coutinho P.M."/>
            <person name="Cullen D."/>
            <person name="Cullen D."/>
            <person name="Gathman A."/>
            <person name="Goodell B."/>
            <person name="Henrissat B."/>
            <person name="Ihrmark K."/>
            <person name="Kauserud H."/>
            <person name="Kohler A."/>
            <person name="LaButti K."/>
            <person name="Lapidus A."/>
            <person name="Lavin J.L."/>
            <person name="Lee Y.-H."/>
            <person name="Lindquist E."/>
            <person name="Lilly W."/>
            <person name="Lucas S."/>
            <person name="Morin E."/>
            <person name="Murat C."/>
            <person name="Oguiza J.A."/>
            <person name="Park J."/>
            <person name="Pisabarro A.G."/>
            <person name="Riley R."/>
            <person name="Rosling A."/>
            <person name="Salamov A."/>
            <person name="Schmidt O."/>
            <person name="Schmutz J."/>
            <person name="Skrede I."/>
            <person name="Stenlid J."/>
            <person name="Wiebenga A."/>
            <person name="Xie X."/>
            <person name="Kues U."/>
            <person name="Hibbett D.S."/>
            <person name="Hoffmeister D."/>
            <person name="Hogberg N."/>
            <person name="Martin F."/>
            <person name="Grigoriev I.V."/>
            <person name="Watkinson S.C."/>
        </authorList>
    </citation>
    <scope>NUCLEOTIDE SEQUENCE</scope>
    <source>
        <strain evidence="11">S7.9</strain>
    </source>
</reference>
<evidence type="ECO:0000256" key="7">
    <source>
        <dbReference type="ARBA" id="ARBA00047899"/>
    </source>
</evidence>
<keyword evidence="3" id="KW-0808">Transferase</keyword>
<organism>
    <name type="scientific">Serpula lacrymans var. lacrymans (strain S7.9)</name>
    <name type="common">Dry rot fungus</name>
    <dbReference type="NCBI Taxonomy" id="578457"/>
    <lineage>
        <taxon>Eukaryota</taxon>
        <taxon>Fungi</taxon>
        <taxon>Dikarya</taxon>
        <taxon>Basidiomycota</taxon>
        <taxon>Agaricomycotina</taxon>
        <taxon>Agaricomycetes</taxon>
        <taxon>Agaricomycetidae</taxon>
        <taxon>Boletales</taxon>
        <taxon>Coniophorineae</taxon>
        <taxon>Serpulaceae</taxon>
        <taxon>Serpula</taxon>
    </lineage>
</organism>
<dbReference type="GeneID" id="18816326"/>
<accession>F8NPA5</accession>
<keyword evidence="5" id="KW-0418">Kinase</keyword>
<dbReference type="EMBL" id="GL945431">
    <property type="protein sequence ID" value="EGO27670.1"/>
    <property type="molecule type" value="Genomic_DNA"/>
</dbReference>
<name>F8NPA5_SERL9</name>
<keyword evidence="6" id="KW-0067">ATP-binding</keyword>
<dbReference type="Proteomes" id="UP000008064">
    <property type="component" value="Unassembled WGS sequence"/>
</dbReference>
<dbReference type="GO" id="GO:0000278">
    <property type="term" value="P:mitotic cell cycle"/>
    <property type="evidence" value="ECO:0007669"/>
    <property type="project" value="TreeGrafter"/>
</dbReference>
<dbReference type="EC" id="2.7.11.1" evidence="1"/>
<comment type="catalytic activity">
    <reaction evidence="7">
        <text>L-threonyl-[protein] + ATP = O-phospho-L-threonyl-[protein] + ADP + H(+)</text>
        <dbReference type="Rhea" id="RHEA:46608"/>
        <dbReference type="Rhea" id="RHEA-COMP:11060"/>
        <dbReference type="Rhea" id="RHEA-COMP:11605"/>
        <dbReference type="ChEBI" id="CHEBI:15378"/>
        <dbReference type="ChEBI" id="CHEBI:30013"/>
        <dbReference type="ChEBI" id="CHEBI:30616"/>
        <dbReference type="ChEBI" id="CHEBI:61977"/>
        <dbReference type="ChEBI" id="CHEBI:456216"/>
        <dbReference type="EC" id="2.7.11.1"/>
    </reaction>
</comment>
<keyword evidence="2" id="KW-0723">Serine/threonine-protein kinase</keyword>
<feature type="region of interest" description="Disordered" evidence="9">
    <location>
        <begin position="46"/>
        <end position="80"/>
    </location>
</feature>
<dbReference type="SMART" id="SM01331">
    <property type="entry name" value="DUF3635"/>
    <property type="match status" value="1"/>
</dbReference>
<keyword evidence="4" id="KW-0547">Nucleotide-binding</keyword>
<gene>
    <name evidence="11" type="ORF">SERLADRAFT_446909</name>
</gene>
<dbReference type="HOGENOM" id="CLU_015501_0_0_1"/>
<dbReference type="GO" id="GO:0005634">
    <property type="term" value="C:nucleus"/>
    <property type="evidence" value="ECO:0007669"/>
    <property type="project" value="TreeGrafter"/>
</dbReference>
<comment type="catalytic activity">
    <reaction evidence="8">
        <text>L-seryl-[protein] + ATP = O-phospho-L-seryl-[protein] + ADP + H(+)</text>
        <dbReference type="Rhea" id="RHEA:17989"/>
        <dbReference type="Rhea" id="RHEA-COMP:9863"/>
        <dbReference type="Rhea" id="RHEA-COMP:11604"/>
        <dbReference type="ChEBI" id="CHEBI:15378"/>
        <dbReference type="ChEBI" id="CHEBI:29999"/>
        <dbReference type="ChEBI" id="CHEBI:30616"/>
        <dbReference type="ChEBI" id="CHEBI:83421"/>
        <dbReference type="ChEBI" id="CHEBI:456216"/>
        <dbReference type="EC" id="2.7.11.1"/>
    </reaction>
</comment>
<evidence type="ECO:0000259" key="10">
    <source>
        <dbReference type="PROSITE" id="PS50011"/>
    </source>
</evidence>
<protein>
    <recommendedName>
        <fullName evidence="1">non-specific serine/threonine protein kinase</fullName>
        <ecNumber evidence="1">2.7.11.1</ecNumber>
    </recommendedName>
</protein>
<dbReference type="GO" id="GO:0005524">
    <property type="term" value="F:ATP binding"/>
    <property type="evidence" value="ECO:0007669"/>
    <property type="project" value="UniProtKB-KW"/>
</dbReference>
<evidence type="ECO:0000313" key="11">
    <source>
        <dbReference type="EMBL" id="EGO27670.1"/>
    </source>
</evidence>
<evidence type="ECO:0000256" key="2">
    <source>
        <dbReference type="ARBA" id="ARBA00022527"/>
    </source>
</evidence>
<evidence type="ECO:0000256" key="4">
    <source>
        <dbReference type="ARBA" id="ARBA00022741"/>
    </source>
</evidence>
<dbReference type="SUPFAM" id="SSF56112">
    <property type="entry name" value="Protein kinase-like (PK-like)"/>
    <property type="match status" value="1"/>
</dbReference>
<dbReference type="Gene3D" id="1.10.510.10">
    <property type="entry name" value="Transferase(Phosphotransferase) domain 1"/>
    <property type="match status" value="1"/>
</dbReference>
<dbReference type="OrthoDB" id="5327538at2759"/>
<dbReference type="InterPro" id="IPR000719">
    <property type="entry name" value="Prot_kinase_dom"/>
</dbReference>
<dbReference type="GO" id="GO:0005737">
    <property type="term" value="C:cytoplasm"/>
    <property type="evidence" value="ECO:0007669"/>
    <property type="project" value="TreeGrafter"/>
</dbReference>
<evidence type="ECO:0000256" key="6">
    <source>
        <dbReference type="ARBA" id="ARBA00022840"/>
    </source>
</evidence>
<evidence type="ECO:0000256" key="8">
    <source>
        <dbReference type="ARBA" id="ARBA00048679"/>
    </source>
</evidence>
<dbReference type="RefSeq" id="XP_007315761.1">
    <property type="nucleotide sequence ID" value="XM_007315699.1"/>
</dbReference>
<evidence type="ECO:0000256" key="9">
    <source>
        <dbReference type="SAM" id="MobiDB-lite"/>
    </source>
</evidence>
<dbReference type="InterPro" id="IPR024604">
    <property type="entry name" value="GSG2_C"/>
</dbReference>
<dbReference type="Pfam" id="PF12330">
    <property type="entry name" value="Haspin_kinase"/>
    <property type="match status" value="1"/>
</dbReference>
<sequence length="774" mass="86960">MLGTRTKQVFSYGRRGHRIVNVSDRDDRDYLKSNTIEESPFKSTVTKKPKKTENTLILSPSPTKTVRVQKKPKRSQASPTISPLAVANKRARVRKTLESKKIAELKMDNYTPIRQPLTPLHPNITPAALKHVLTKKKAKVNGAKGTPLGAKKPYSPLVDLDIIVIDDAGRRLSQERRVSRTNVQVNPVTTMPTRRGSKVAAKILSVVATSDSEEEEYTVKPMKRPAGRKNVIVISSDESEPEVVSEHLDDIPLAQLQSTPPKPSNLPRKLSKLQVEVIVPPASYRIPTTKTKLPSPPPVQPQPLPSIYLPLAPPPLPVTKPRQLTPIRRNGSRSLYQAPYPPSPSTPTDLDLSLDFSQLDITPSPQLNNSASSPPDYLLPLLTECSQDNPYEFSAFIETFPFDPIVQPADAAATDIKFHKIGEASYSEVFGIGDVVLKVIPLRDEEAKAVYNDVDTPAPSDAKDVLKEMIVTRAIGEVCDGFVKLLRTYIVRGRYPSLLLDLWDEYNERKGSESIRPDTFSLSQTYAIIVLPNGGPDLEAFTFTHTAKLGWHQACSLFWQVAMALSQAEELVNFEHRDLHWGQILVKTVPIPKTKRLTKMPMDDIRFGLKATIIDLGLSRMDANESKTYWTHFDEEIFEGEGDYQFDVYRMMKGYNLNSWQKYRPFTNVMWLHYLVLKLLYSKRLKPPAPSRRTTSVASRSALGGYEEKECYDCLLEMEEVLAKCIKTTKKKQPSTVRKGGRKTQAVVSTEPERFIFENAGCVINYGKSKGWLK</sequence>
<dbReference type="PANTHER" id="PTHR24419:SF18">
    <property type="entry name" value="SERINE_THREONINE-PROTEIN KINASE HASPIN"/>
    <property type="match status" value="1"/>
</dbReference>
<dbReference type="PANTHER" id="PTHR24419">
    <property type="entry name" value="INTERLEUKIN-1 RECEPTOR-ASSOCIATED KINASE"/>
    <property type="match status" value="1"/>
</dbReference>
<dbReference type="PROSITE" id="PS50011">
    <property type="entry name" value="PROTEIN_KINASE_DOM"/>
    <property type="match status" value="1"/>
</dbReference>
<evidence type="ECO:0000256" key="5">
    <source>
        <dbReference type="ARBA" id="ARBA00022777"/>
    </source>
</evidence>
<dbReference type="AlphaFoldDB" id="F8NPA5"/>
<dbReference type="GO" id="GO:0035556">
    <property type="term" value="P:intracellular signal transduction"/>
    <property type="evidence" value="ECO:0007669"/>
    <property type="project" value="TreeGrafter"/>
</dbReference>